<feature type="domain" description="Rad50/SbcC-type AAA" evidence="6">
    <location>
        <begin position="6"/>
        <end position="212"/>
    </location>
</feature>
<feature type="region of interest" description="Disordered" evidence="5">
    <location>
        <begin position="496"/>
        <end position="554"/>
    </location>
</feature>
<feature type="coiled-coil region" evidence="4">
    <location>
        <begin position="247"/>
        <end position="334"/>
    </location>
</feature>
<comment type="similarity">
    <text evidence="1">Belongs to the SMC family. SbcC subfamily.</text>
</comment>
<dbReference type="InterPro" id="IPR027417">
    <property type="entry name" value="P-loop_NTPase"/>
</dbReference>
<dbReference type="Pfam" id="PF13476">
    <property type="entry name" value="AAA_23"/>
    <property type="match status" value="1"/>
</dbReference>
<gene>
    <name evidence="7" type="ORF">GCM10010470_54360</name>
</gene>
<sequence length="981" mass="107884">MRLHHLEVTAFGPYRDHQVIDFDALGSDGLFLLHGDTGAGKTTLLDAVAFALYGKVPGARNDAKRLRCDTADPDVVTKVVLELTVQGHRLRLERSPEYERPKKRGEGTTTQQAKASLTWLGDAPGGQEGATRIDEVARTVERLLGMSVDQFFQVVLLPQGEFARFLRASTAEREELLERLFATERFADVEKWFVDRRREKGRELEAQTQQVRELVARVSQVSGSEPDEDQDEQSWLEDLDKRGVRELERTRAEHVRLGREREAADAKLAERREFADKVRRVRAAEKDLEELAAERERHESWRAELAAAQRVPPVLTARNAAERAETALNKAETDLLGAVARCQVDADEPTDRLRALANEHREEAGGIARLLPEAEQQESDRRRIGDLASKIEADEREEADLAARQTALPERISNARAAVEEAKNAGIRLESLGSRLEELTATLAAARDLPAAQRDSESAKQRAQEAVDAHQRARDLVQDLRARRLAGMAAELAGQLSKGEPCPVCGSAEHPSPGTPVDDPVGAEDEERAQTEEQRAHTRREEATAEAQRTQQVHERLRERVGEQTEDALAAELSALEAERNTLREHADKLGERTDELAELEVSTERITAQLSEIRTRLATERAERSALQTTVDERGTRIETARGEFGSIAERRAHLLDLADRIDRLIEARATRDDARRLAEEQRSALREAAVAAGFDSVEAAMAAERGEARIAELTEALAEVEQRAAGARAALASAELAGVDGAAEVGLEEATEGATVAREAAERAAAMAHRAEQRHRDVAQLAERLRAAWAELRPVREAYDELSALADVVNGRGQNARKMSLRAYVLAARLEEVAITASRRLQKMSEGRYSFVHSDAAGARGTRGGLGLDVLDDYSGKVRPAKTLSGGESFLASLSLALGLADVVAAETGGVLLDTLFIDEGFGTLDADTLDLVMDALDELRAGGRVVGLVSHVEEMRQRISVRLRVRKSRTGSTLAVER</sequence>
<evidence type="ECO:0000256" key="1">
    <source>
        <dbReference type="ARBA" id="ARBA00006930"/>
    </source>
</evidence>
<comment type="caution">
    <text evidence="7">The sequence shown here is derived from an EMBL/GenBank/DDBJ whole genome shotgun (WGS) entry which is preliminary data.</text>
</comment>
<protein>
    <recommendedName>
        <fullName evidence="3">Nuclease SbcCD subunit C</fullName>
    </recommendedName>
</protein>
<evidence type="ECO:0000313" key="8">
    <source>
        <dbReference type="Proteomes" id="UP001500979"/>
    </source>
</evidence>
<dbReference type="InterPro" id="IPR038729">
    <property type="entry name" value="Rad50/SbcC_AAA"/>
</dbReference>
<dbReference type="PANTHER" id="PTHR32114:SF2">
    <property type="entry name" value="ABC TRANSPORTER ABCH.3"/>
    <property type="match status" value="1"/>
</dbReference>
<dbReference type="SUPFAM" id="SSF52540">
    <property type="entry name" value="P-loop containing nucleoside triphosphate hydrolases"/>
    <property type="match status" value="1"/>
</dbReference>
<proteinExistence type="inferred from homology"/>
<evidence type="ECO:0000256" key="2">
    <source>
        <dbReference type="ARBA" id="ARBA00011322"/>
    </source>
</evidence>
<feature type="compositionally biased region" description="Basic and acidic residues" evidence="5">
    <location>
        <begin position="92"/>
        <end position="106"/>
    </location>
</feature>
<dbReference type="Gene3D" id="3.40.50.300">
    <property type="entry name" value="P-loop containing nucleotide triphosphate hydrolases"/>
    <property type="match status" value="2"/>
</dbReference>
<feature type="region of interest" description="Disordered" evidence="5">
    <location>
        <begin position="92"/>
        <end position="115"/>
    </location>
</feature>
<evidence type="ECO:0000256" key="3">
    <source>
        <dbReference type="ARBA" id="ARBA00013368"/>
    </source>
</evidence>
<dbReference type="Pfam" id="PF13558">
    <property type="entry name" value="SbcC_Walker_B"/>
    <property type="match status" value="1"/>
</dbReference>
<accession>A0ABN3VK50</accession>
<feature type="compositionally biased region" description="Basic and acidic residues" evidence="5">
    <location>
        <begin position="528"/>
        <end position="543"/>
    </location>
</feature>
<organism evidence="7 8">
    <name type="scientific">Saccharopolyspora taberi</name>
    <dbReference type="NCBI Taxonomy" id="60895"/>
    <lineage>
        <taxon>Bacteria</taxon>
        <taxon>Bacillati</taxon>
        <taxon>Actinomycetota</taxon>
        <taxon>Actinomycetes</taxon>
        <taxon>Pseudonocardiales</taxon>
        <taxon>Pseudonocardiaceae</taxon>
        <taxon>Saccharopolyspora</taxon>
    </lineage>
</organism>
<evidence type="ECO:0000256" key="4">
    <source>
        <dbReference type="SAM" id="Coils"/>
    </source>
</evidence>
<evidence type="ECO:0000313" key="7">
    <source>
        <dbReference type="EMBL" id="GAA2812049.1"/>
    </source>
</evidence>
<dbReference type="Proteomes" id="UP001500979">
    <property type="component" value="Unassembled WGS sequence"/>
</dbReference>
<dbReference type="RefSeq" id="WP_344684451.1">
    <property type="nucleotide sequence ID" value="NZ_BAAAUX010000023.1"/>
</dbReference>
<feature type="compositionally biased region" description="Basic and acidic residues" evidence="5">
    <location>
        <begin position="454"/>
        <end position="470"/>
    </location>
</feature>
<keyword evidence="4" id="KW-0175">Coiled coil</keyword>
<comment type="subunit">
    <text evidence="2">Heterodimer of SbcC and SbcD.</text>
</comment>
<evidence type="ECO:0000259" key="6">
    <source>
        <dbReference type="Pfam" id="PF13476"/>
    </source>
</evidence>
<feature type="region of interest" description="Disordered" evidence="5">
    <location>
        <begin position="450"/>
        <end position="470"/>
    </location>
</feature>
<evidence type="ECO:0000256" key="5">
    <source>
        <dbReference type="SAM" id="MobiDB-lite"/>
    </source>
</evidence>
<feature type="coiled-coil region" evidence="4">
    <location>
        <begin position="705"/>
        <end position="739"/>
    </location>
</feature>
<dbReference type="EMBL" id="BAAAUX010000023">
    <property type="protein sequence ID" value="GAA2812049.1"/>
    <property type="molecule type" value="Genomic_DNA"/>
</dbReference>
<name>A0ABN3VK50_9PSEU</name>
<keyword evidence="8" id="KW-1185">Reference proteome</keyword>
<reference evidence="7 8" key="1">
    <citation type="journal article" date="2019" name="Int. J. Syst. Evol. Microbiol.">
        <title>The Global Catalogue of Microorganisms (GCM) 10K type strain sequencing project: providing services to taxonomists for standard genome sequencing and annotation.</title>
        <authorList>
            <consortium name="The Broad Institute Genomics Platform"/>
            <consortium name="The Broad Institute Genome Sequencing Center for Infectious Disease"/>
            <person name="Wu L."/>
            <person name="Ma J."/>
        </authorList>
    </citation>
    <scope>NUCLEOTIDE SEQUENCE [LARGE SCALE GENOMIC DNA]</scope>
    <source>
        <strain evidence="7 8">JCM 9383</strain>
    </source>
</reference>
<dbReference type="PANTHER" id="PTHR32114">
    <property type="entry name" value="ABC TRANSPORTER ABCH.3"/>
    <property type="match status" value="1"/>
</dbReference>